<dbReference type="SMART" id="SM00448">
    <property type="entry name" value="REC"/>
    <property type="match status" value="1"/>
</dbReference>
<dbReference type="GO" id="GO:0005829">
    <property type="term" value="C:cytosol"/>
    <property type="evidence" value="ECO:0007669"/>
    <property type="project" value="TreeGrafter"/>
</dbReference>
<dbReference type="Gene3D" id="2.40.50.1020">
    <property type="entry name" value="LytTr DNA-binding domain"/>
    <property type="match status" value="1"/>
</dbReference>
<dbReference type="SUPFAM" id="SSF52172">
    <property type="entry name" value="CheY-like"/>
    <property type="match status" value="1"/>
</dbReference>
<dbReference type="PANTHER" id="PTHR48111:SF1">
    <property type="entry name" value="TWO-COMPONENT RESPONSE REGULATOR ORR33"/>
    <property type="match status" value="1"/>
</dbReference>
<name>A0A327NJR1_9BACT</name>
<keyword evidence="3" id="KW-0805">Transcription regulation</keyword>
<evidence type="ECO:0000256" key="1">
    <source>
        <dbReference type="ARBA" id="ARBA00022553"/>
    </source>
</evidence>
<dbReference type="OrthoDB" id="1646880at2"/>
<dbReference type="Proteomes" id="UP000249016">
    <property type="component" value="Unassembled WGS sequence"/>
</dbReference>
<dbReference type="InterPro" id="IPR011006">
    <property type="entry name" value="CheY-like_superfamily"/>
</dbReference>
<organism evidence="9 10">
    <name type="scientific">Spirosoma telluris</name>
    <dbReference type="NCBI Taxonomy" id="2183553"/>
    <lineage>
        <taxon>Bacteria</taxon>
        <taxon>Pseudomonadati</taxon>
        <taxon>Bacteroidota</taxon>
        <taxon>Cytophagia</taxon>
        <taxon>Cytophagales</taxon>
        <taxon>Cytophagaceae</taxon>
        <taxon>Spirosoma</taxon>
    </lineage>
</organism>
<reference evidence="9 10" key="1">
    <citation type="submission" date="2018-06" db="EMBL/GenBank/DDBJ databases">
        <title>Spirosoma sp. HMF3257 Genome sequencing and assembly.</title>
        <authorList>
            <person name="Kang H."/>
            <person name="Cha I."/>
            <person name="Kim H."/>
            <person name="Kang J."/>
            <person name="Joh K."/>
        </authorList>
    </citation>
    <scope>NUCLEOTIDE SEQUENCE [LARGE SCALE GENOMIC DNA]</scope>
    <source>
        <strain evidence="9 10">HMF3257</strain>
    </source>
</reference>
<dbReference type="GO" id="GO:0006355">
    <property type="term" value="P:regulation of DNA-templated transcription"/>
    <property type="evidence" value="ECO:0007669"/>
    <property type="project" value="TreeGrafter"/>
</dbReference>
<evidence type="ECO:0000256" key="6">
    <source>
        <dbReference type="PROSITE-ProRule" id="PRU00169"/>
    </source>
</evidence>
<dbReference type="AlphaFoldDB" id="A0A327NJR1"/>
<keyword evidence="5" id="KW-0804">Transcription</keyword>
<protein>
    <submittedName>
        <fullName evidence="9">DNA-binding response regulator</fullName>
    </submittedName>
</protein>
<dbReference type="GO" id="GO:0032993">
    <property type="term" value="C:protein-DNA complex"/>
    <property type="evidence" value="ECO:0007669"/>
    <property type="project" value="TreeGrafter"/>
</dbReference>
<dbReference type="PANTHER" id="PTHR48111">
    <property type="entry name" value="REGULATOR OF RPOS"/>
    <property type="match status" value="1"/>
</dbReference>
<keyword evidence="10" id="KW-1185">Reference proteome</keyword>
<dbReference type="SMART" id="SM00850">
    <property type="entry name" value="LytTR"/>
    <property type="match status" value="1"/>
</dbReference>
<keyword evidence="2" id="KW-0902">Two-component regulatory system</keyword>
<sequence length="250" mass="28508">MIPLKILIIEDETITAMDLRETLQEAGHLVTAIARTYQDAVKAVKSNPPDLALIDIHLEGSAVNGIETAKRLLDIHPMPIMYLTANSEPATFNAAKETLPVAYLLKPFRHDELKLQVELAYHYFQSTLSITTNIPVSSYLYLPVDNGHEKIDPNDVLYVEADGSYVQIYLRTKKTYYISMNLGHLAQYFPTPNFYRLSRSLLINLNYLERLESTYLYLVNHETAISIPAPSRKELMNKLRIVRTKKAPSR</sequence>
<evidence type="ECO:0000256" key="4">
    <source>
        <dbReference type="ARBA" id="ARBA00023125"/>
    </source>
</evidence>
<dbReference type="InterPro" id="IPR007492">
    <property type="entry name" value="LytTR_DNA-bd_dom"/>
</dbReference>
<dbReference type="RefSeq" id="WP_111344180.1">
    <property type="nucleotide sequence ID" value="NZ_QLII01000001.1"/>
</dbReference>
<evidence type="ECO:0000256" key="5">
    <source>
        <dbReference type="ARBA" id="ARBA00023163"/>
    </source>
</evidence>
<keyword evidence="4 9" id="KW-0238">DNA-binding</keyword>
<feature type="modified residue" description="4-aspartylphosphate" evidence="6">
    <location>
        <position position="55"/>
    </location>
</feature>
<feature type="domain" description="Response regulatory" evidence="7">
    <location>
        <begin position="5"/>
        <end position="121"/>
    </location>
</feature>
<evidence type="ECO:0000259" key="8">
    <source>
        <dbReference type="PROSITE" id="PS50930"/>
    </source>
</evidence>
<dbReference type="GO" id="GO:0000976">
    <property type="term" value="F:transcription cis-regulatory region binding"/>
    <property type="evidence" value="ECO:0007669"/>
    <property type="project" value="TreeGrafter"/>
</dbReference>
<evidence type="ECO:0000256" key="3">
    <source>
        <dbReference type="ARBA" id="ARBA00023015"/>
    </source>
</evidence>
<proteinExistence type="predicted"/>
<dbReference type="PROSITE" id="PS50110">
    <property type="entry name" value="RESPONSE_REGULATORY"/>
    <property type="match status" value="1"/>
</dbReference>
<evidence type="ECO:0000313" key="10">
    <source>
        <dbReference type="Proteomes" id="UP000249016"/>
    </source>
</evidence>
<dbReference type="InterPro" id="IPR039420">
    <property type="entry name" value="WalR-like"/>
</dbReference>
<dbReference type="PROSITE" id="PS50930">
    <property type="entry name" value="HTH_LYTTR"/>
    <property type="match status" value="1"/>
</dbReference>
<keyword evidence="1 6" id="KW-0597">Phosphoprotein</keyword>
<dbReference type="EMBL" id="QLII01000001">
    <property type="protein sequence ID" value="RAI75591.1"/>
    <property type="molecule type" value="Genomic_DNA"/>
</dbReference>
<gene>
    <name evidence="9" type="ORF">HMF3257_18080</name>
</gene>
<dbReference type="CDD" id="cd17534">
    <property type="entry name" value="REC_DC-like"/>
    <property type="match status" value="1"/>
</dbReference>
<dbReference type="InterPro" id="IPR001789">
    <property type="entry name" value="Sig_transdc_resp-reg_receiver"/>
</dbReference>
<evidence type="ECO:0000256" key="2">
    <source>
        <dbReference type="ARBA" id="ARBA00023012"/>
    </source>
</evidence>
<dbReference type="Gene3D" id="3.40.50.2300">
    <property type="match status" value="1"/>
</dbReference>
<comment type="caution">
    <text evidence="9">The sequence shown here is derived from an EMBL/GenBank/DDBJ whole genome shotgun (WGS) entry which is preliminary data.</text>
</comment>
<evidence type="ECO:0000313" key="9">
    <source>
        <dbReference type="EMBL" id="RAI75591.1"/>
    </source>
</evidence>
<dbReference type="Pfam" id="PF04397">
    <property type="entry name" value="LytTR"/>
    <property type="match status" value="1"/>
</dbReference>
<dbReference type="Pfam" id="PF00072">
    <property type="entry name" value="Response_reg"/>
    <property type="match status" value="1"/>
</dbReference>
<dbReference type="GO" id="GO:0000156">
    <property type="term" value="F:phosphorelay response regulator activity"/>
    <property type="evidence" value="ECO:0007669"/>
    <property type="project" value="TreeGrafter"/>
</dbReference>
<feature type="domain" description="HTH LytTR-type" evidence="8">
    <location>
        <begin position="140"/>
        <end position="214"/>
    </location>
</feature>
<evidence type="ECO:0000259" key="7">
    <source>
        <dbReference type="PROSITE" id="PS50110"/>
    </source>
</evidence>
<accession>A0A327NJR1</accession>